<comment type="caution">
    <text evidence="2">The sequence shown here is derived from an EMBL/GenBank/DDBJ whole genome shotgun (WGS) entry which is preliminary data.</text>
</comment>
<dbReference type="EMBL" id="NPEX01000137">
    <property type="protein sequence ID" value="RAI42652.1"/>
    <property type="molecule type" value="Genomic_DNA"/>
</dbReference>
<feature type="transmembrane region" description="Helical" evidence="1">
    <location>
        <begin position="34"/>
        <end position="60"/>
    </location>
</feature>
<evidence type="ECO:0000256" key="1">
    <source>
        <dbReference type="SAM" id="Phobius"/>
    </source>
</evidence>
<feature type="transmembrane region" description="Helical" evidence="1">
    <location>
        <begin position="12"/>
        <end position="28"/>
    </location>
</feature>
<keyword evidence="1" id="KW-1133">Transmembrane helix</keyword>
<proteinExistence type="predicted"/>
<organism evidence="2 3">
    <name type="scientific">Rhodoplanes roseus</name>
    <dbReference type="NCBI Taxonomy" id="29409"/>
    <lineage>
        <taxon>Bacteria</taxon>
        <taxon>Pseudomonadati</taxon>
        <taxon>Pseudomonadota</taxon>
        <taxon>Alphaproteobacteria</taxon>
        <taxon>Hyphomicrobiales</taxon>
        <taxon>Nitrobacteraceae</taxon>
        <taxon>Rhodoplanes</taxon>
    </lineage>
</organism>
<reference evidence="2 3" key="1">
    <citation type="submission" date="2017-07" db="EMBL/GenBank/DDBJ databases">
        <title>Draft Genome Sequences of Select Purple Nonsulfur Bacteria.</title>
        <authorList>
            <person name="Lasarre B."/>
            <person name="Mckinlay J.B."/>
        </authorList>
    </citation>
    <scope>NUCLEOTIDE SEQUENCE [LARGE SCALE GENOMIC DNA]</scope>
    <source>
        <strain evidence="2 3">DSM 5909</strain>
    </source>
</reference>
<evidence type="ECO:0000313" key="3">
    <source>
        <dbReference type="Proteomes" id="UP000249130"/>
    </source>
</evidence>
<feature type="transmembrane region" description="Helical" evidence="1">
    <location>
        <begin position="81"/>
        <end position="100"/>
    </location>
</feature>
<sequence length="127" mass="13792">MRVMIPSPVGAARWSAGIAAAVGSGVAAGLATAVVIWCAVLFSLGAVAWATLVDVVVRLWSGLRWAFRRWHTSRRADEGTTWADVGLIAILTTIAGLVLADEFVSPLASRTKARLQRLQAHMRWRWL</sequence>
<keyword evidence="3" id="KW-1185">Reference proteome</keyword>
<protein>
    <submittedName>
        <fullName evidence="2">Uncharacterized protein</fullName>
    </submittedName>
</protein>
<dbReference type="RefSeq" id="WP_111420486.1">
    <property type="nucleotide sequence ID" value="NZ_NPEX01000137.1"/>
</dbReference>
<keyword evidence="1" id="KW-0812">Transmembrane</keyword>
<name>A0A327KZK5_9BRAD</name>
<gene>
    <name evidence="2" type="ORF">CH341_18505</name>
</gene>
<keyword evidence="1" id="KW-0472">Membrane</keyword>
<accession>A0A327KZK5</accession>
<dbReference type="Proteomes" id="UP000249130">
    <property type="component" value="Unassembled WGS sequence"/>
</dbReference>
<evidence type="ECO:0000313" key="2">
    <source>
        <dbReference type="EMBL" id="RAI42652.1"/>
    </source>
</evidence>
<dbReference type="AlphaFoldDB" id="A0A327KZK5"/>